<keyword evidence="4" id="KW-0812">Transmembrane</keyword>
<dbReference type="PROSITE" id="PS50214">
    <property type="entry name" value="DISINTEGRIN_2"/>
    <property type="match status" value="1"/>
</dbReference>
<dbReference type="InterPro" id="IPR001590">
    <property type="entry name" value="Peptidase_M12B"/>
</dbReference>
<feature type="binding site" evidence="2">
    <location>
        <position position="467"/>
    </location>
    <ligand>
        <name>Zn(2+)</name>
        <dbReference type="ChEBI" id="CHEBI:29105"/>
        <note>catalytic</note>
    </ligand>
</feature>
<gene>
    <name evidence="8" type="ORF">BG006_004569</name>
</gene>
<reference evidence="8" key="1">
    <citation type="journal article" date="2020" name="Fungal Divers.">
        <title>Resolving the Mortierellaceae phylogeny through synthesis of multi-gene phylogenetics and phylogenomics.</title>
        <authorList>
            <person name="Vandepol N."/>
            <person name="Liber J."/>
            <person name="Desiro A."/>
            <person name="Na H."/>
            <person name="Kennedy M."/>
            <person name="Barry K."/>
            <person name="Grigoriev I.V."/>
            <person name="Miller A.N."/>
            <person name="O'Donnell K."/>
            <person name="Stajich J.E."/>
            <person name="Bonito G."/>
        </authorList>
    </citation>
    <scope>NUCLEOTIDE SEQUENCE</scope>
    <source>
        <strain evidence="8">NVP1</strain>
    </source>
</reference>
<keyword evidence="1" id="KW-1015">Disulfide bond</keyword>
<dbReference type="GO" id="GO:0006508">
    <property type="term" value="P:proteolysis"/>
    <property type="evidence" value="ECO:0007669"/>
    <property type="project" value="InterPro"/>
</dbReference>
<keyword evidence="2" id="KW-0479">Metal-binding</keyword>
<feature type="binding site" evidence="2">
    <location>
        <position position="477"/>
    </location>
    <ligand>
        <name>Zn(2+)</name>
        <dbReference type="ChEBI" id="CHEBI:29105"/>
        <note>catalytic</note>
    </ligand>
</feature>
<keyword evidence="4" id="KW-1133">Transmembrane helix</keyword>
<evidence type="ECO:0008006" key="10">
    <source>
        <dbReference type="Google" id="ProtNLM"/>
    </source>
</evidence>
<evidence type="ECO:0000256" key="2">
    <source>
        <dbReference type="PROSITE-ProRule" id="PRU00276"/>
    </source>
</evidence>
<dbReference type="GO" id="GO:0046872">
    <property type="term" value="F:metal ion binding"/>
    <property type="evidence" value="ECO:0007669"/>
    <property type="project" value="UniProtKB-KW"/>
</dbReference>
<feature type="compositionally biased region" description="Basic and acidic residues" evidence="3">
    <location>
        <begin position="852"/>
        <end position="874"/>
    </location>
</feature>
<feature type="compositionally biased region" description="Polar residues" evidence="3">
    <location>
        <begin position="807"/>
        <end position="816"/>
    </location>
</feature>
<feature type="signal peptide" evidence="5">
    <location>
        <begin position="1"/>
        <end position="25"/>
    </location>
</feature>
<dbReference type="SUPFAM" id="SSF55486">
    <property type="entry name" value="Metalloproteases ('zincins'), catalytic domain"/>
    <property type="match status" value="1"/>
</dbReference>
<feature type="compositionally biased region" description="Basic residues" evidence="3">
    <location>
        <begin position="773"/>
        <end position="784"/>
    </location>
</feature>
<dbReference type="EMBL" id="JAAAUY010000253">
    <property type="protein sequence ID" value="KAF9332556.1"/>
    <property type="molecule type" value="Genomic_DNA"/>
</dbReference>
<dbReference type="GO" id="GO:0004222">
    <property type="term" value="F:metalloendopeptidase activity"/>
    <property type="evidence" value="ECO:0007669"/>
    <property type="project" value="InterPro"/>
</dbReference>
<dbReference type="InterPro" id="IPR001762">
    <property type="entry name" value="Disintegrin_dom"/>
</dbReference>
<comment type="caution">
    <text evidence="2">Lacks conserved residue(s) required for the propagation of feature annotation.</text>
</comment>
<evidence type="ECO:0000256" key="5">
    <source>
        <dbReference type="SAM" id="SignalP"/>
    </source>
</evidence>
<keyword evidence="9" id="KW-1185">Reference proteome</keyword>
<protein>
    <recommendedName>
        <fullName evidence="10">Zinc metalloprotease</fullName>
    </recommendedName>
</protein>
<dbReference type="SMART" id="SM00050">
    <property type="entry name" value="DISIN"/>
    <property type="match status" value="1"/>
</dbReference>
<dbReference type="SUPFAM" id="SSF57552">
    <property type="entry name" value="Blood coagulation inhibitor (disintegrin)"/>
    <property type="match status" value="1"/>
</dbReference>
<keyword evidence="2" id="KW-0862">Zinc</keyword>
<feature type="compositionally biased region" description="Low complexity" evidence="3">
    <location>
        <begin position="819"/>
        <end position="828"/>
    </location>
</feature>
<dbReference type="InterPro" id="IPR036436">
    <property type="entry name" value="Disintegrin_dom_sf"/>
</dbReference>
<dbReference type="Proteomes" id="UP000696485">
    <property type="component" value="Unassembled WGS sequence"/>
</dbReference>
<organism evidence="8 9">
    <name type="scientific">Podila minutissima</name>
    <dbReference type="NCBI Taxonomy" id="64525"/>
    <lineage>
        <taxon>Eukaryota</taxon>
        <taxon>Fungi</taxon>
        <taxon>Fungi incertae sedis</taxon>
        <taxon>Mucoromycota</taxon>
        <taxon>Mortierellomycotina</taxon>
        <taxon>Mortierellomycetes</taxon>
        <taxon>Mortierellales</taxon>
        <taxon>Mortierellaceae</taxon>
        <taxon>Podila</taxon>
    </lineage>
</organism>
<dbReference type="PANTHER" id="PTHR11905:SF159">
    <property type="entry name" value="ADAM METALLOPROTEASE"/>
    <property type="match status" value="1"/>
</dbReference>
<keyword evidence="4" id="KW-0472">Membrane</keyword>
<comment type="caution">
    <text evidence="8">The sequence shown here is derived from an EMBL/GenBank/DDBJ whole genome shotgun (WGS) entry which is preliminary data.</text>
</comment>
<evidence type="ECO:0000259" key="7">
    <source>
        <dbReference type="PROSITE" id="PS50215"/>
    </source>
</evidence>
<feature type="region of interest" description="Disordered" evidence="3">
    <location>
        <begin position="773"/>
        <end position="903"/>
    </location>
</feature>
<dbReference type="FunFam" id="4.10.70.10:FF:000001">
    <property type="entry name" value="Disintegrin and metalloproteinase domain-containing protein 22"/>
    <property type="match status" value="1"/>
</dbReference>
<dbReference type="PANTHER" id="PTHR11905">
    <property type="entry name" value="ADAM A DISINTEGRIN AND METALLOPROTEASE DOMAIN"/>
    <property type="match status" value="1"/>
</dbReference>
<accession>A0A9P5SM02</accession>
<feature type="domain" description="Disintegrin" evidence="6">
    <location>
        <begin position="549"/>
        <end position="638"/>
    </location>
</feature>
<sequence>MVLAARSTVAFLAILASSTLEYTQAHSSPWPTITRSEHILNIRHDILPRTATFAQHRDQPLAKRKISDTLAANPDIITRGDTIRLQLSAYNTTFHLYLEPNHDFIHPTANLGDDISLDDIKAFKGVVVDENYSDRKWKQALTTSRDSKQTIEHMLHEEGVHGWARMMIEHDPEDRDSIVLRGAFTMGDDTYHITSRQHYHIQKRSDDAVPSAVSNLVIYRDSDLYKPKNLRRKRGLTEEPACGADMIRPSNRTGAVTNEYYYPPDLTTTVPVLGGFDMSSTPWIGTLKSPLVKRVAGPSPVPPGCPVNRVVNYMGVAADCAYVRSYGGAAGARKQILADFNTASGIYESTFNVALGVITLNIESENCPTAVDPDKAWNQDCSTTYGIEERLSDFSRWRGAAGRANDGAGLWHLMTKCNSGPVVGIAWTKQLCVQKTSSQRPSGQSTQYTSGTGVSSITPNEWMVVAHEIGHGFGAAHDCTASSCPSTGEDCCPLSTTTCDAGARYIMNPSEQTATKVFSPCSIQTICNAILGTTCLKPPGTRDISTSQDNICGNGIRETGEDCDCGSPEKCAADPCCDGTTCKFKAGAVCDDLNDSCCQNCQIKSAGTVCRQAISECDVQEVCSGTSATCPPDVRVPNNTPCTNSNNATGLTCANGICTSRDLQCHLQGRAGITKACSASNSCDLLCNDPAGSSLTCMQIPNTHFVDGTSCGFGGNCEGGVCKYSSGVDGVLDWARRHLAIVIPVGIVVGLLLLCCIWSCICSPLFAKRRQRKLAMPKPGRRRPSGSVRNSTSAGRRGQGHVGPDGPTNQTYQGAQHAQPPMQQVYPGQPYPGQPYPSNSMPLPPAPVYHDPATRGEDYELQRALAESRREYEARLMSGSSDSRRDVLPPTPTTAAAAAPCHA</sequence>
<dbReference type="InterPro" id="IPR024079">
    <property type="entry name" value="MetalloPept_cat_dom_sf"/>
</dbReference>
<feature type="domain" description="Peptidase M12B" evidence="7">
    <location>
        <begin position="309"/>
        <end position="523"/>
    </location>
</feature>
<keyword evidence="5" id="KW-0732">Signal</keyword>
<feature type="chain" id="PRO_5040306337" description="Zinc metalloprotease" evidence="5">
    <location>
        <begin position="26"/>
        <end position="903"/>
    </location>
</feature>
<evidence type="ECO:0000313" key="8">
    <source>
        <dbReference type="EMBL" id="KAF9332556.1"/>
    </source>
</evidence>
<evidence type="ECO:0000256" key="3">
    <source>
        <dbReference type="SAM" id="MobiDB-lite"/>
    </source>
</evidence>
<feature type="compositionally biased region" description="Low complexity" evidence="3">
    <location>
        <begin position="893"/>
        <end position="903"/>
    </location>
</feature>
<dbReference type="PROSITE" id="PS50330">
    <property type="entry name" value="UIM"/>
    <property type="match status" value="1"/>
</dbReference>
<proteinExistence type="predicted"/>
<feature type="transmembrane region" description="Helical" evidence="4">
    <location>
        <begin position="741"/>
        <end position="767"/>
    </location>
</feature>
<dbReference type="InterPro" id="IPR003903">
    <property type="entry name" value="UIM_dom"/>
</dbReference>
<name>A0A9P5SM02_9FUNG</name>
<feature type="binding site" evidence="2">
    <location>
        <position position="471"/>
    </location>
    <ligand>
        <name>Zn(2+)</name>
        <dbReference type="ChEBI" id="CHEBI:29105"/>
        <note>catalytic</note>
    </ligand>
</feature>
<evidence type="ECO:0000313" key="9">
    <source>
        <dbReference type="Proteomes" id="UP000696485"/>
    </source>
</evidence>
<evidence type="ECO:0000256" key="4">
    <source>
        <dbReference type="SAM" id="Phobius"/>
    </source>
</evidence>
<evidence type="ECO:0000256" key="1">
    <source>
        <dbReference type="ARBA" id="ARBA00023157"/>
    </source>
</evidence>
<dbReference type="Gene3D" id="4.10.70.10">
    <property type="entry name" value="Disintegrin domain"/>
    <property type="match status" value="1"/>
</dbReference>
<dbReference type="Gene3D" id="3.40.390.10">
    <property type="entry name" value="Collagenase (Catalytic Domain)"/>
    <property type="match status" value="1"/>
</dbReference>
<dbReference type="Pfam" id="PF00200">
    <property type="entry name" value="Disintegrin"/>
    <property type="match status" value="1"/>
</dbReference>
<evidence type="ECO:0000259" key="6">
    <source>
        <dbReference type="PROSITE" id="PS50214"/>
    </source>
</evidence>
<feature type="active site" evidence="2">
    <location>
        <position position="468"/>
    </location>
</feature>
<dbReference type="PROSITE" id="PS50215">
    <property type="entry name" value="ADAM_MEPRO"/>
    <property type="match status" value="1"/>
</dbReference>
<dbReference type="Pfam" id="PF13688">
    <property type="entry name" value="Reprolysin_5"/>
    <property type="match status" value="1"/>
</dbReference>
<dbReference type="AlphaFoldDB" id="A0A9P5SM02"/>